<protein>
    <submittedName>
        <fullName evidence="2">Uncharacterized protein</fullName>
    </submittedName>
</protein>
<evidence type="ECO:0000313" key="2">
    <source>
        <dbReference type="EMBL" id="KAK9101172.1"/>
    </source>
</evidence>
<sequence>MRETIGSGDRTSSSAAVQWERGWWLLQCTGASDGAEDAGEEDDRAEGQRGGRDALQQRDSRQWRRMRLQTAARGRGDATGGGRAAGSGADRAEQRLRSRMAAAAALRGGGPGRQRSAATGRPADARTAPAAMRLRRGTAAAQTTGERRRGSDCDAASGDAMSTDRMRGFDEIATTRWR</sequence>
<comment type="caution">
    <text evidence="2">The sequence shown here is derived from an EMBL/GenBank/DDBJ whole genome shotgun (WGS) entry which is preliminary data.</text>
</comment>
<feature type="region of interest" description="Disordered" evidence="1">
    <location>
        <begin position="30"/>
        <end position="178"/>
    </location>
</feature>
<dbReference type="Proteomes" id="UP001419268">
    <property type="component" value="Unassembled WGS sequence"/>
</dbReference>
<feature type="compositionally biased region" description="Acidic residues" evidence="1">
    <location>
        <begin position="34"/>
        <end position="44"/>
    </location>
</feature>
<evidence type="ECO:0000313" key="3">
    <source>
        <dbReference type="Proteomes" id="UP001419268"/>
    </source>
</evidence>
<accession>A0AAP0HX97</accession>
<keyword evidence="3" id="KW-1185">Reference proteome</keyword>
<dbReference type="AlphaFoldDB" id="A0AAP0HX97"/>
<reference evidence="2 3" key="1">
    <citation type="submission" date="2024-01" db="EMBL/GenBank/DDBJ databases">
        <title>Genome assemblies of Stephania.</title>
        <authorList>
            <person name="Yang L."/>
        </authorList>
    </citation>
    <scope>NUCLEOTIDE SEQUENCE [LARGE SCALE GENOMIC DNA]</scope>
    <source>
        <strain evidence="2">JXDWG</strain>
        <tissue evidence="2">Leaf</tissue>
    </source>
</reference>
<name>A0AAP0HX97_9MAGN</name>
<feature type="compositionally biased region" description="Basic and acidic residues" evidence="1">
    <location>
        <begin position="45"/>
        <end position="62"/>
    </location>
</feature>
<organism evidence="2 3">
    <name type="scientific">Stephania cephalantha</name>
    <dbReference type="NCBI Taxonomy" id="152367"/>
    <lineage>
        <taxon>Eukaryota</taxon>
        <taxon>Viridiplantae</taxon>
        <taxon>Streptophyta</taxon>
        <taxon>Embryophyta</taxon>
        <taxon>Tracheophyta</taxon>
        <taxon>Spermatophyta</taxon>
        <taxon>Magnoliopsida</taxon>
        <taxon>Ranunculales</taxon>
        <taxon>Menispermaceae</taxon>
        <taxon>Menispermoideae</taxon>
        <taxon>Cissampelideae</taxon>
        <taxon>Stephania</taxon>
    </lineage>
</organism>
<proteinExistence type="predicted"/>
<dbReference type="EMBL" id="JBBNAG010000010">
    <property type="protein sequence ID" value="KAK9101172.1"/>
    <property type="molecule type" value="Genomic_DNA"/>
</dbReference>
<evidence type="ECO:0000256" key="1">
    <source>
        <dbReference type="SAM" id="MobiDB-lite"/>
    </source>
</evidence>
<gene>
    <name evidence="2" type="ORF">Scep_024602</name>
</gene>